<keyword evidence="15" id="KW-1185">Reference proteome</keyword>
<dbReference type="InterPro" id="IPR011009">
    <property type="entry name" value="Kinase-like_dom_sf"/>
</dbReference>
<dbReference type="GO" id="GO:0005524">
    <property type="term" value="F:ATP binding"/>
    <property type="evidence" value="ECO:0007669"/>
    <property type="project" value="UniProtKB-UniRule"/>
</dbReference>
<evidence type="ECO:0000313" key="14">
    <source>
        <dbReference type="EMBL" id="KAK6588149.1"/>
    </source>
</evidence>
<dbReference type="GO" id="GO:0005634">
    <property type="term" value="C:nucleus"/>
    <property type="evidence" value="ECO:0007669"/>
    <property type="project" value="TreeGrafter"/>
</dbReference>
<evidence type="ECO:0000256" key="3">
    <source>
        <dbReference type="ARBA" id="ARBA00022679"/>
    </source>
</evidence>
<evidence type="ECO:0000256" key="2">
    <source>
        <dbReference type="ARBA" id="ARBA00022527"/>
    </source>
</evidence>
<dbReference type="AlphaFoldDB" id="A0AAV9XUH5"/>
<dbReference type="PANTHER" id="PTHR24056">
    <property type="entry name" value="CELL DIVISION PROTEIN KINASE"/>
    <property type="match status" value="1"/>
</dbReference>
<keyword evidence="4 11" id="KW-0547">Nucleotide-binding</keyword>
<keyword evidence="6 11" id="KW-0067">ATP-binding</keyword>
<dbReference type="FunFam" id="1.10.510.10:FF:000624">
    <property type="entry name" value="Mitogen-activated protein kinase"/>
    <property type="match status" value="1"/>
</dbReference>
<evidence type="ECO:0000256" key="11">
    <source>
        <dbReference type="PROSITE-ProRule" id="PRU10141"/>
    </source>
</evidence>
<proteinExistence type="inferred from homology"/>
<name>A0AAV9XUH5_9CRYT</name>
<reference evidence="14 15" key="1">
    <citation type="submission" date="2023-10" db="EMBL/GenBank/DDBJ databases">
        <title>Comparative genomics analysis reveals potential genetic determinants of host preference in Cryptosporidium xiaoi.</title>
        <authorList>
            <person name="Xiao L."/>
            <person name="Li J."/>
        </authorList>
    </citation>
    <scope>NUCLEOTIDE SEQUENCE [LARGE SCALE GENOMIC DNA]</scope>
    <source>
        <strain evidence="14 15">52996</strain>
    </source>
</reference>
<dbReference type="Pfam" id="PF00069">
    <property type="entry name" value="Pkinase"/>
    <property type="match status" value="1"/>
</dbReference>
<dbReference type="PANTHER" id="PTHR24056:SF546">
    <property type="entry name" value="CYCLIN-DEPENDENT KINASE 12"/>
    <property type="match status" value="1"/>
</dbReference>
<feature type="domain" description="Protein kinase" evidence="13">
    <location>
        <begin position="12"/>
        <end position="336"/>
    </location>
</feature>
<dbReference type="PROSITE" id="PS00108">
    <property type="entry name" value="PROTEIN_KINASE_ST"/>
    <property type="match status" value="1"/>
</dbReference>
<keyword evidence="2" id="KW-0723">Serine/threonine-protein kinase</keyword>
<feature type="compositionally biased region" description="Polar residues" evidence="12">
    <location>
        <begin position="574"/>
        <end position="583"/>
    </location>
</feature>
<dbReference type="InterPro" id="IPR000719">
    <property type="entry name" value="Prot_kinase_dom"/>
</dbReference>
<evidence type="ECO:0000256" key="12">
    <source>
        <dbReference type="SAM" id="MobiDB-lite"/>
    </source>
</evidence>
<feature type="region of interest" description="Disordered" evidence="12">
    <location>
        <begin position="83"/>
        <end position="106"/>
    </location>
</feature>
<feature type="region of interest" description="Disordered" evidence="12">
    <location>
        <begin position="534"/>
        <end position="604"/>
    </location>
</feature>
<comment type="caution">
    <text evidence="14">The sequence shown here is derived from an EMBL/GenBank/DDBJ whole genome shotgun (WGS) entry which is preliminary data.</text>
</comment>
<evidence type="ECO:0000259" key="13">
    <source>
        <dbReference type="PROSITE" id="PS50011"/>
    </source>
</evidence>
<dbReference type="InterPro" id="IPR017441">
    <property type="entry name" value="Protein_kinase_ATP_BS"/>
</dbReference>
<evidence type="ECO:0000256" key="1">
    <source>
        <dbReference type="ARBA" id="ARBA00006485"/>
    </source>
</evidence>
<dbReference type="GO" id="GO:0000307">
    <property type="term" value="C:cyclin-dependent protein kinase holoenzyme complex"/>
    <property type="evidence" value="ECO:0007669"/>
    <property type="project" value="TreeGrafter"/>
</dbReference>
<dbReference type="GO" id="GO:0051301">
    <property type="term" value="P:cell division"/>
    <property type="evidence" value="ECO:0007669"/>
    <property type="project" value="UniProtKB-KW"/>
</dbReference>
<dbReference type="Proteomes" id="UP001311799">
    <property type="component" value="Unassembled WGS sequence"/>
</dbReference>
<dbReference type="GO" id="GO:0032968">
    <property type="term" value="P:positive regulation of transcription elongation by RNA polymerase II"/>
    <property type="evidence" value="ECO:0007669"/>
    <property type="project" value="TreeGrafter"/>
</dbReference>
<comment type="similarity">
    <text evidence="1">Belongs to the protein kinase superfamily. CMGC Ser/Thr protein kinase family. CDC2/CDKX subfamily.</text>
</comment>
<evidence type="ECO:0000256" key="8">
    <source>
        <dbReference type="ARBA" id="ARBA00039612"/>
    </source>
</evidence>
<feature type="compositionally biased region" description="Low complexity" evidence="12">
    <location>
        <begin position="87"/>
        <end position="105"/>
    </location>
</feature>
<evidence type="ECO:0000256" key="4">
    <source>
        <dbReference type="ARBA" id="ARBA00022741"/>
    </source>
</evidence>
<evidence type="ECO:0000256" key="9">
    <source>
        <dbReference type="ARBA" id="ARBA00041902"/>
    </source>
</evidence>
<gene>
    <name evidence="14" type="ORF">RS030_7958</name>
</gene>
<comment type="subunit">
    <text evidence="7">May form a complex composed of at least the catalytic subunit CRK2 and a cyclin.</text>
</comment>
<accession>A0AAV9XUH5</accession>
<feature type="region of interest" description="Disordered" evidence="12">
    <location>
        <begin position="428"/>
        <end position="473"/>
    </location>
</feature>
<dbReference type="SUPFAM" id="SSF56112">
    <property type="entry name" value="Protein kinase-like (PK-like)"/>
    <property type="match status" value="1"/>
</dbReference>
<protein>
    <recommendedName>
        <fullName evidence="8">Cyclin-dependent kinase 2 homolog</fullName>
    </recommendedName>
    <alternativeName>
        <fullName evidence="9">Cell division control protein 2 homolog</fullName>
    </alternativeName>
    <alternativeName>
        <fullName evidence="10">cdc2-related kinase 2</fullName>
    </alternativeName>
</protein>
<evidence type="ECO:0000256" key="7">
    <source>
        <dbReference type="ARBA" id="ARBA00038543"/>
    </source>
</evidence>
<dbReference type="EMBL" id="JAWDEY010000035">
    <property type="protein sequence ID" value="KAK6588149.1"/>
    <property type="molecule type" value="Genomic_DNA"/>
</dbReference>
<evidence type="ECO:0000256" key="10">
    <source>
        <dbReference type="ARBA" id="ARBA00042858"/>
    </source>
</evidence>
<dbReference type="InterPro" id="IPR050108">
    <property type="entry name" value="CDK"/>
</dbReference>
<dbReference type="Gene3D" id="3.30.200.20">
    <property type="entry name" value="Phosphorylase Kinase, domain 1"/>
    <property type="match status" value="1"/>
</dbReference>
<dbReference type="PROSITE" id="PS50011">
    <property type="entry name" value="PROTEIN_KINASE_DOM"/>
    <property type="match status" value="1"/>
</dbReference>
<dbReference type="PROSITE" id="PS00107">
    <property type="entry name" value="PROTEIN_KINASE_ATP"/>
    <property type="match status" value="1"/>
</dbReference>
<keyword evidence="3" id="KW-0808">Transferase</keyword>
<evidence type="ECO:0000256" key="5">
    <source>
        <dbReference type="ARBA" id="ARBA00022777"/>
    </source>
</evidence>
<keyword evidence="5" id="KW-0418">Kinase</keyword>
<evidence type="ECO:0000256" key="6">
    <source>
        <dbReference type="ARBA" id="ARBA00022840"/>
    </source>
</evidence>
<dbReference type="Gene3D" id="1.10.510.10">
    <property type="entry name" value="Transferase(Phosphotransferase) domain 1"/>
    <property type="match status" value="1"/>
</dbReference>
<feature type="compositionally biased region" description="Basic and acidic residues" evidence="12">
    <location>
        <begin position="447"/>
        <end position="473"/>
    </location>
</feature>
<dbReference type="InterPro" id="IPR008271">
    <property type="entry name" value="Ser/Thr_kinase_AS"/>
</dbReference>
<dbReference type="SMART" id="SM00220">
    <property type="entry name" value="S_TKc"/>
    <property type="match status" value="1"/>
</dbReference>
<organism evidence="14 15">
    <name type="scientific">Cryptosporidium xiaoi</name>
    <dbReference type="NCBI Taxonomy" id="659607"/>
    <lineage>
        <taxon>Eukaryota</taxon>
        <taxon>Sar</taxon>
        <taxon>Alveolata</taxon>
        <taxon>Apicomplexa</taxon>
        <taxon>Conoidasida</taxon>
        <taxon>Coccidia</taxon>
        <taxon>Eucoccidiorida</taxon>
        <taxon>Eimeriorina</taxon>
        <taxon>Cryptosporidiidae</taxon>
        <taxon>Cryptosporidium</taxon>
    </lineage>
</organism>
<sequence length="604" mass="70469">MRTVNSRSLGSFVKVMRIGHGAFGDVWLAEDIIGNRRVALKKLISKETREGFSKSAIREIILLRKLNHRNIVRLYGVVFSKPRESSNENPTRNSNNNKAPNPNNKSTDKGSIWMVFEYLPFDLTGYMESLRLENKTIRVIDIKVIIRQLLLSLEYCHSNNIIHRDIKCANLLISADGVLKLADFGLGRIYNNINKVYTNRVITLWYRPPELLLGAQVYDTAVDMWSVGCILGELILQQPLFCSETERGILKSIGDLFGPPPSDILSEYKKLPLWNDSEFNPLLKKLGSGKGSKYEQFVFRVKSKVGPQGLDLLLTLLQYSPMERLTASEALRHPWLNSISLHEKIPERLDMSILARRKQFHSLTARKLREKLQGRFKQPSFETGGAPNAKVGKAYFVERIKRKLNIGTKEISDLVNVNVENRKANIPVTANPNIGNELMRPRRSRSRERLESPRGYKERHRGRDPSEHRYNGDYDMKRYHLTYEDERRRERERFEYDRRKRDHLERCEYDSRSLERESEHEYWYSRYSRRRDPYEGRGGRYGEYPNSPSPSPPNAIYHGNGSQWWRSPPRGNMEYTNRASSTKGGRINPYDHRGQGYNYYDYRR</sequence>
<keyword evidence="14" id="KW-0131">Cell cycle</keyword>
<dbReference type="GO" id="GO:0008353">
    <property type="term" value="F:RNA polymerase II CTD heptapeptide repeat kinase activity"/>
    <property type="evidence" value="ECO:0007669"/>
    <property type="project" value="TreeGrafter"/>
</dbReference>
<evidence type="ECO:0000313" key="15">
    <source>
        <dbReference type="Proteomes" id="UP001311799"/>
    </source>
</evidence>
<keyword evidence="14" id="KW-0132">Cell division</keyword>
<feature type="binding site" evidence="11">
    <location>
        <position position="41"/>
    </location>
    <ligand>
        <name>ATP</name>
        <dbReference type="ChEBI" id="CHEBI:30616"/>
    </ligand>
</feature>